<dbReference type="EMBL" id="BPVZ01000030">
    <property type="protein sequence ID" value="GKV09004.1"/>
    <property type="molecule type" value="Genomic_DNA"/>
</dbReference>
<evidence type="ECO:0000313" key="1">
    <source>
        <dbReference type="EMBL" id="GKV09004.1"/>
    </source>
</evidence>
<gene>
    <name evidence="1" type="ORF">SLEP1_g20570</name>
</gene>
<keyword evidence="2" id="KW-1185">Reference proteome</keyword>
<organism evidence="1 2">
    <name type="scientific">Rubroshorea leprosula</name>
    <dbReference type="NCBI Taxonomy" id="152421"/>
    <lineage>
        <taxon>Eukaryota</taxon>
        <taxon>Viridiplantae</taxon>
        <taxon>Streptophyta</taxon>
        <taxon>Embryophyta</taxon>
        <taxon>Tracheophyta</taxon>
        <taxon>Spermatophyta</taxon>
        <taxon>Magnoliopsida</taxon>
        <taxon>eudicotyledons</taxon>
        <taxon>Gunneridae</taxon>
        <taxon>Pentapetalae</taxon>
        <taxon>rosids</taxon>
        <taxon>malvids</taxon>
        <taxon>Malvales</taxon>
        <taxon>Dipterocarpaceae</taxon>
        <taxon>Rubroshorea</taxon>
    </lineage>
</organism>
<proteinExistence type="predicted"/>
<dbReference type="Proteomes" id="UP001054252">
    <property type="component" value="Unassembled WGS sequence"/>
</dbReference>
<comment type="caution">
    <text evidence="1">The sequence shown here is derived from an EMBL/GenBank/DDBJ whole genome shotgun (WGS) entry which is preliminary data.</text>
</comment>
<protein>
    <submittedName>
        <fullName evidence="1">Uncharacterized protein</fullName>
    </submittedName>
</protein>
<evidence type="ECO:0000313" key="2">
    <source>
        <dbReference type="Proteomes" id="UP001054252"/>
    </source>
</evidence>
<accession>A0AAV5J351</accession>
<sequence length="36" mass="3729">MLCSSPPAAPACGGRIAWVLAVSFLLPCRRPSSPIC</sequence>
<dbReference type="AlphaFoldDB" id="A0AAV5J351"/>
<reference evidence="1 2" key="1">
    <citation type="journal article" date="2021" name="Commun. Biol.">
        <title>The genome of Shorea leprosula (Dipterocarpaceae) highlights the ecological relevance of drought in aseasonal tropical rainforests.</title>
        <authorList>
            <person name="Ng K.K.S."/>
            <person name="Kobayashi M.J."/>
            <person name="Fawcett J.A."/>
            <person name="Hatakeyama M."/>
            <person name="Paape T."/>
            <person name="Ng C.H."/>
            <person name="Ang C.C."/>
            <person name="Tnah L.H."/>
            <person name="Lee C.T."/>
            <person name="Nishiyama T."/>
            <person name="Sese J."/>
            <person name="O'Brien M.J."/>
            <person name="Copetti D."/>
            <person name="Mohd Noor M.I."/>
            <person name="Ong R.C."/>
            <person name="Putra M."/>
            <person name="Sireger I.Z."/>
            <person name="Indrioko S."/>
            <person name="Kosugi Y."/>
            <person name="Izuno A."/>
            <person name="Isagi Y."/>
            <person name="Lee S.L."/>
            <person name="Shimizu K.K."/>
        </authorList>
    </citation>
    <scope>NUCLEOTIDE SEQUENCE [LARGE SCALE GENOMIC DNA]</scope>
    <source>
        <strain evidence="1">214</strain>
    </source>
</reference>
<name>A0AAV5J351_9ROSI</name>